<keyword evidence="4" id="KW-1003">Cell membrane</keyword>
<evidence type="ECO:0000259" key="10">
    <source>
        <dbReference type="Pfam" id="PF00482"/>
    </source>
</evidence>
<evidence type="ECO:0000256" key="9">
    <source>
        <dbReference type="SAM" id="Phobius"/>
    </source>
</evidence>
<dbReference type="InterPro" id="IPR001992">
    <property type="entry name" value="T2SS_GspF/T4SS_PilC_CS"/>
</dbReference>
<evidence type="ECO:0000256" key="4">
    <source>
        <dbReference type="ARBA" id="ARBA00022475"/>
    </source>
</evidence>
<evidence type="ECO:0000256" key="6">
    <source>
        <dbReference type="ARBA" id="ARBA00022989"/>
    </source>
</evidence>
<dbReference type="PRINTS" id="PR00812">
    <property type="entry name" value="BCTERIALGSPF"/>
</dbReference>
<dbReference type="Pfam" id="PF00482">
    <property type="entry name" value="T2SSF"/>
    <property type="match status" value="2"/>
</dbReference>
<keyword evidence="12" id="KW-1185">Reference proteome</keyword>
<dbReference type="InterPro" id="IPR042094">
    <property type="entry name" value="T2SS_GspF_sf"/>
</dbReference>
<dbReference type="RefSeq" id="WP_343842032.1">
    <property type="nucleotide sequence ID" value="NZ_BAAADO010000005.1"/>
</dbReference>
<comment type="caution">
    <text evidence="11">The sequence shown here is derived from an EMBL/GenBank/DDBJ whole genome shotgun (WGS) entry which is preliminary data.</text>
</comment>
<feature type="transmembrane region" description="Helical" evidence="9">
    <location>
        <begin position="168"/>
        <end position="191"/>
    </location>
</feature>
<dbReference type="Gene3D" id="1.20.81.30">
    <property type="entry name" value="Type II secretion system (T2SS), domain F"/>
    <property type="match status" value="2"/>
</dbReference>
<dbReference type="InterPro" id="IPR018076">
    <property type="entry name" value="T2SS_GspF_dom"/>
</dbReference>
<keyword evidence="7 9" id="KW-0472">Membrane</keyword>
<accession>A0ABN1BI15</accession>
<evidence type="ECO:0000313" key="11">
    <source>
        <dbReference type="EMBL" id="GAA0498378.1"/>
    </source>
</evidence>
<dbReference type="PANTHER" id="PTHR30012:SF0">
    <property type="entry name" value="TYPE II SECRETION SYSTEM PROTEIN F-RELATED"/>
    <property type="match status" value="1"/>
</dbReference>
<organism evidence="11 12">
    <name type="scientific">Salinibacillus aidingensis</name>
    <dbReference type="NCBI Taxonomy" id="237684"/>
    <lineage>
        <taxon>Bacteria</taxon>
        <taxon>Bacillati</taxon>
        <taxon>Bacillota</taxon>
        <taxon>Bacilli</taxon>
        <taxon>Bacillales</taxon>
        <taxon>Bacillaceae</taxon>
        <taxon>Salinibacillus</taxon>
    </lineage>
</organism>
<evidence type="ECO:0000256" key="1">
    <source>
        <dbReference type="ARBA" id="ARBA00004651"/>
    </source>
</evidence>
<evidence type="ECO:0000256" key="2">
    <source>
        <dbReference type="ARBA" id="ARBA00005745"/>
    </source>
</evidence>
<evidence type="ECO:0000256" key="3">
    <source>
        <dbReference type="ARBA" id="ARBA00022448"/>
    </source>
</evidence>
<comment type="subcellular location">
    <subcellularLocation>
        <location evidence="1 8">Cell membrane</location>
        <topology evidence="1 8">Multi-pass membrane protein</topology>
    </subcellularLocation>
</comment>
<feature type="domain" description="Type II secretion system protein GspF" evidence="10">
    <location>
        <begin position="273"/>
        <end position="394"/>
    </location>
</feature>
<sequence>MAQQFSYVARDRQGNKKSGVIQAETKQSVRSILRERGLRALEVQEKKQTIWNTDIYIGNPVKLSDFVIFLRQFATLIKAGVTIVDSVRILIEQTESKVLRKTLAQVENDLREGNSLSASFQKHTKVFSALFTNMIHAGEVSGSLEETLEEMADYFEKQHKTKEKVKSALSYPIVVGLLATGVVIFLLISIVPTFVNMFDQFGGEVPAITQFVIATSDWMVQYWYILVLLLLAFIVSILLIRQNKETKIYLDSILLKLPIFGKLMRKSILARMSRTLSSLLKNSVPILEAMRLTEKVIENQVIAKVLRESRTTLERGRSLSDPMADHWAFPPLVTQMITVGEQTGSLDQMLGRIADFYESEVETATDQMKSLIEPLMIILLAGVVGFIVLSIMVPMFEMFQNVN</sequence>
<evidence type="ECO:0000256" key="5">
    <source>
        <dbReference type="ARBA" id="ARBA00022692"/>
    </source>
</evidence>
<evidence type="ECO:0000256" key="7">
    <source>
        <dbReference type="ARBA" id="ARBA00023136"/>
    </source>
</evidence>
<evidence type="ECO:0000313" key="12">
    <source>
        <dbReference type="Proteomes" id="UP001500880"/>
    </source>
</evidence>
<comment type="similarity">
    <text evidence="2 8">Belongs to the GSP F family.</text>
</comment>
<protein>
    <submittedName>
        <fullName evidence="11">Type II secretion system F family protein</fullName>
    </submittedName>
</protein>
<feature type="transmembrane region" description="Helical" evidence="9">
    <location>
        <begin position="222"/>
        <end position="240"/>
    </location>
</feature>
<reference evidence="11 12" key="1">
    <citation type="journal article" date="2019" name="Int. J. Syst. Evol. Microbiol.">
        <title>The Global Catalogue of Microorganisms (GCM) 10K type strain sequencing project: providing services to taxonomists for standard genome sequencing and annotation.</title>
        <authorList>
            <consortium name="The Broad Institute Genomics Platform"/>
            <consortium name="The Broad Institute Genome Sequencing Center for Infectious Disease"/>
            <person name="Wu L."/>
            <person name="Ma J."/>
        </authorList>
    </citation>
    <scope>NUCLEOTIDE SEQUENCE [LARGE SCALE GENOMIC DNA]</scope>
    <source>
        <strain evidence="11 12">JCM 12389</strain>
    </source>
</reference>
<name>A0ABN1BI15_9BACI</name>
<feature type="domain" description="Type II secretion system protein GspF" evidence="10">
    <location>
        <begin position="69"/>
        <end position="192"/>
    </location>
</feature>
<dbReference type="PROSITE" id="PS00874">
    <property type="entry name" value="T2SP_F"/>
    <property type="match status" value="1"/>
</dbReference>
<feature type="transmembrane region" description="Helical" evidence="9">
    <location>
        <begin position="375"/>
        <end position="396"/>
    </location>
</feature>
<keyword evidence="6 9" id="KW-1133">Transmembrane helix</keyword>
<dbReference type="EMBL" id="BAAADO010000005">
    <property type="protein sequence ID" value="GAA0498378.1"/>
    <property type="molecule type" value="Genomic_DNA"/>
</dbReference>
<evidence type="ECO:0000256" key="8">
    <source>
        <dbReference type="RuleBase" id="RU003923"/>
    </source>
</evidence>
<dbReference type="InterPro" id="IPR003004">
    <property type="entry name" value="GspF/PilC"/>
</dbReference>
<dbReference type="PANTHER" id="PTHR30012">
    <property type="entry name" value="GENERAL SECRETION PATHWAY PROTEIN"/>
    <property type="match status" value="1"/>
</dbReference>
<keyword evidence="3 8" id="KW-0813">Transport</keyword>
<dbReference type="Proteomes" id="UP001500880">
    <property type="component" value="Unassembled WGS sequence"/>
</dbReference>
<proteinExistence type="inferred from homology"/>
<keyword evidence="5 8" id="KW-0812">Transmembrane</keyword>
<gene>
    <name evidence="11" type="ORF">GCM10008986_26840</name>
</gene>